<evidence type="ECO:0000256" key="3">
    <source>
        <dbReference type="ARBA" id="ARBA00022723"/>
    </source>
</evidence>
<evidence type="ECO:0000256" key="7">
    <source>
        <dbReference type="PIRSR" id="PIRSR602401-1"/>
    </source>
</evidence>
<proteinExistence type="inferred from homology"/>
<dbReference type="Proteomes" id="UP000759131">
    <property type="component" value="Unassembled WGS sequence"/>
</dbReference>
<dbReference type="GO" id="GO:0042446">
    <property type="term" value="P:hormone biosynthetic process"/>
    <property type="evidence" value="ECO:0007669"/>
    <property type="project" value="TreeGrafter"/>
</dbReference>
<dbReference type="SUPFAM" id="SSF48264">
    <property type="entry name" value="Cytochrome P450"/>
    <property type="match status" value="1"/>
</dbReference>
<evidence type="ECO:0000256" key="5">
    <source>
        <dbReference type="ARBA" id="ARBA00023004"/>
    </source>
</evidence>
<reference evidence="9" key="1">
    <citation type="submission" date="2020-11" db="EMBL/GenBank/DDBJ databases">
        <authorList>
            <person name="Tran Van P."/>
        </authorList>
    </citation>
    <scope>NUCLEOTIDE SEQUENCE</scope>
</reference>
<dbReference type="InterPro" id="IPR001128">
    <property type="entry name" value="Cyt_P450"/>
</dbReference>
<accession>A0A7R9L3S5</accession>
<dbReference type="PRINTS" id="PR00463">
    <property type="entry name" value="EP450I"/>
</dbReference>
<evidence type="ECO:0000256" key="4">
    <source>
        <dbReference type="ARBA" id="ARBA00023002"/>
    </source>
</evidence>
<dbReference type="PANTHER" id="PTHR24289:SF20">
    <property type="entry name" value="STEROID 17-ALPHA-HYDROXYLASE_17,20 LYASE"/>
    <property type="match status" value="1"/>
</dbReference>
<dbReference type="GO" id="GO:0004508">
    <property type="term" value="F:steroid 17-alpha-monooxygenase activity"/>
    <property type="evidence" value="ECO:0007669"/>
    <property type="project" value="TreeGrafter"/>
</dbReference>
<keyword evidence="10" id="KW-1185">Reference proteome</keyword>
<feature type="non-terminal residue" evidence="9">
    <location>
        <position position="1"/>
    </location>
</feature>
<keyword evidence="6 8" id="KW-0503">Monooxygenase</keyword>
<keyword evidence="3 7" id="KW-0479">Metal-binding</keyword>
<organism evidence="9">
    <name type="scientific">Medioppia subpectinata</name>
    <dbReference type="NCBI Taxonomy" id="1979941"/>
    <lineage>
        <taxon>Eukaryota</taxon>
        <taxon>Metazoa</taxon>
        <taxon>Ecdysozoa</taxon>
        <taxon>Arthropoda</taxon>
        <taxon>Chelicerata</taxon>
        <taxon>Arachnida</taxon>
        <taxon>Acari</taxon>
        <taxon>Acariformes</taxon>
        <taxon>Sarcoptiformes</taxon>
        <taxon>Oribatida</taxon>
        <taxon>Brachypylina</taxon>
        <taxon>Oppioidea</taxon>
        <taxon>Oppiidae</taxon>
        <taxon>Medioppia</taxon>
    </lineage>
</organism>
<evidence type="ECO:0000256" key="6">
    <source>
        <dbReference type="ARBA" id="ARBA00023033"/>
    </source>
</evidence>
<dbReference type="Gene3D" id="1.10.630.10">
    <property type="entry name" value="Cytochrome P450"/>
    <property type="match status" value="1"/>
</dbReference>
<feature type="non-terminal residue" evidence="9">
    <location>
        <position position="371"/>
    </location>
</feature>
<evidence type="ECO:0000256" key="2">
    <source>
        <dbReference type="ARBA" id="ARBA00022617"/>
    </source>
</evidence>
<feature type="binding site" description="axial binding residue" evidence="7">
    <location>
        <position position="347"/>
    </location>
    <ligand>
        <name>heme</name>
        <dbReference type="ChEBI" id="CHEBI:30413"/>
    </ligand>
    <ligandPart>
        <name>Fe</name>
        <dbReference type="ChEBI" id="CHEBI:18248"/>
    </ligandPart>
</feature>
<dbReference type="Pfam" id="PF00067">
    <property type="entry name" value="p450"/>
    <property type="match status" value="1"/>
</dbReference>
<dbReference type="PROSITE" id="PS00086">
    <property type="entry name" value="CYTOCHROME_P450"/>
    <property type="match status" value="1"/>
</dbReference>
<evidence type="ECO:0000256" key="8">
    <source>
        <dbReference type="RuleBase" id="RU000461"/>
    </source>
</evidence>
<dbReference type="InterPro" id="IPR036396">
    <property type="entry name" value="Cyt_P450_sf"/>
</dbReference>
<protein>
    <recommendedName>
        <fullName evidence="11">Cytochrome P450</fullName>
    </recommendedName>
</protein>
<sequence length="371" mass="43235">YKRHWSEEILKYKDVYGPMAREAYVYGWISLRKESYIILRKYAKTQALSKVVAENVRQMIDNITTIEGIGTPFKPNLYVYNLIVSIMGCVMFSKKIDIKQPELHKYKYLTTDFGDELGSLMFIYDFIPITQYFMLNPLAKYQSIFDEMWIYARDLYENHVKTYDSNNLRDFCDTIIAAKHEAIADNKPSAKYLTDENLITTMCGLINAGVETTQDTVLWIMLYIAYYPDYQQKLRNEISREIGDRVPVFEDKSRLNYTLAFMTEILRHRNPAPIGNFHRTVVDTQLGKHTVPKHTQVLVHQVHIMTDATKWKNPDKFEPERFLDKHGQFIESKAAEYIPFGLGRRVCPGDTLAHSELFFILLPSSSPKSVV</sequence>
<keyword evidence="2 7" id="KW-0349">Heme</keyword>
<dbReference type="GO" id="GO:0005506">
    <property type="term" value="F:iron ion binding"/>
    <property type="evidence" value="ECO:0007669"/>
    <property type="project" value="InterPro"/>
</dbReference>
<dbReference type="OrthoDB" id="6511124at2759"/>
<comment type="similarity">
    <text evidence="1 8">Belongs to the cytochrome P450 family.</text>
</comment>
<dbReference type="InterPro" id="IPR017972">
    <property type="entry name" value="Cyt_P450_CS"/>
</dbReference>
<comment type="cofactor">
    <cofactor evidence="7">
        <name>heme</name>
        <dbReference type="ChEBI" id="CHEBI:30413"/>
    </cofactor>
</comment>
<evidence type="ECO:0000256" key="1">
    <source>
        <dbReference type="ARBA" id="ARBA00010617"/>
    </source>
</evidence>
<dbReference type="EMBL" id="CAJPIZ010014958">
    <property type="protein sequence ID" value="CAG2115038.1"/>
    <property type="molecule type" value="Genomic_DNA"/>
</dbReference>
<evidence type="ECO:0008006" key="11">
    <source>
        <dbReference type="Google" id="ProtNLM"/>
    </source>
</evidence>
<evidence type="ECO:0000313" key="10">
    <source>
        <dbReference type="Proteomes" id="UP000759131"/>
    </source>
</evidence>
<keyword evidence="4 8" id="KW-0560">Oxidoreductase</keyword>
<dbReference type="PRINTS" id="PR00385">
    <property type="entry name" value="P450"/>
</dbReference>
<gene>
    <name evidence="9" type="ORF">OSB1V03_LOCUS15004</name>
</gene>
<name>A0A7R9L3S5_9ACAR</name>
<keyword evidence="5 7" id="KW-0408">Iron</keyword>
<dbReference type="EMBL" id="OC869533">
    <property type="protein sequence ID" value="CAD7634608.1"/>
    <property type="molecule type" value="Genomic_DNA"/>
</dbReference>
<dbReference type="InterPro" id="IPR002401">
    <property type="entry name" value="Cyt_P450_E_grp-I"/>
</dbReference>
<dbReference type="GO" id="GO:0042448">
    <property type="term" value="P:progesterone metabolic process"/>
    <property type="evidence" value="ECO:0007669"/>
    <property type="project" value="TreeGrafter"/>
</dbReference>
<evidence type="ECO:0000313" key="9">
    <source>
        <dbReference type="EMBL" id="CAD7634608.1"/>
    </source>
</evidence>
<dbReference type="AlphaFoldDB" id="A0A7R9L3S5"/>
<dbReference type="GO" id="GO:0020037">
    <property type="term" value="F:heme binding"/>
    <property type="evidence" value="ECO:0007669"/>
    <property type="project" value="InterPro"/>
</dbReference>
<dbReference type="PANTHER" id="PTHR24289">
    <property type="entry name" value="STEROID 17-ALPHA-HYDROXYLASE/17,20 LYASE"/>
    <property type="match status" value="1"/>
</dbReference>